<dbReference type="AlphaFoldDB" id="A0AAV9WS55"/>
<proteinExistence type="predicted"/>
<reference evidence="2 3" key="1">
    <citation type="submission" date="2019-10" db="EMBL/GenBank/DDBJ databases">
        <authorList>
            <person name="Palmer J.M."/>
        </authorList>
    </citation>
    <scope>NUCLEOTIDE SEQUENCE [LARGE SCALE GENOMIC DNA]</scope>
    <source>
        <strain evidence="2 3">TWF694</strain>
    </source>
</reference>
<feature type="region of interest" description="Disordered" evidence="1">
    <location>
        <begin position="57"/>
        <end position="103"/>
    </location>
</feature>
<feature type="region of interest" description="Disordered" evidence="1">
    <location>
        <begin position="1"/>
        <end position="21"/>
    </location>
</feature>
<evidence type="ECO:0000313" key="2">
    <source>
        <dbReference type="EMBL" id="KAK6524195.1"/>
    </source>
</evidence>
<organism evidence="2 3">
    <name type="scientific">Orbilia ellipsospora</name>
    <dbReference type="NCBI Taxonomy" id="2528407"/>
    <lineage>
        <taxon>Eukaryota</taxon>
        <taxon>Fungi</taxon>
        <taxon>Dikarya</taxon>
        <taxon>Ascomycota</taxon>
        <taxon>Pezizomycotina</taxon>
        <taxon>Orbiliomycetes</taxon>
        <taxon>Orbiliales</taxon>
        <taxon>Orbiliaceae</taxon>
        <taxon>Orbilia</taxon>
    </lineage>
</organism>
<sequence length="284" mass="32445">MDARDRAFEYTAGTGGTKFSKNNLDGQVEQMGDSYYPHRVIIHNIFSPHKPIHGYGCSGLEDYGPRNSPQPESPAPSHASPATKIDQVEQISQSSRDRYSETSSDADRQIIISKFDYRSVTAALKFVDTTTAIYVANSAEYTAKKAKRGRNGLPHPADLFFVNTILTFCKEHIIHLYEFSQQLPEINELEGAKFLNASLYFLLAEAYYARGRLRESNSVFRRSLERAVSKAKEARRIFSNIASNQGFLSRRAYEEKRKIREFLSDIIDYDKHATTYDTHKHRRI</sequence>
<accession>A0AAV9WS55</accession>
<dbReference type="EMBL" id="JAVHJO010000018">
    <property type="protein sequence ID" value="KAK6524195.1"/>
    <property type="molecule type" value="Genomic_DNA"/>
</dbReference>
<keyword evidence="3" id="KW-1185">Reference proteome</keyword>
<name>A0AAV9WS55_9PEZI</name>
<dbReference type="Proteomes" id="UP001365542">
    <property type="component" value="Unassembled WGS sequence"/>
</dbReference>
<protein>
    <submittedName>
        <fullName evidence="2">Uncharacterized protein</fullName>
    </submittedName>
</protein>
<gene>
    <name evidence="2" type="ORF">TWF694_005855</name>
</gene>
<evidence type="ECO:0000256" key="1">
    <source>
        <dbReference type="SAM" id="MobiDB-lite"/>
    </source>
</evidence>
<comment type="caution">
    <text evidence="2">The sequence shown here is derived from an EMBL/GenBank/DDBJ whole genome shotgun (WGS) entry which is preliminary data.</text>
</comment>
<evidence type="ECO:0000313" key="3">
    <source>
        <dbReference type="Proteomes" id="UP001365542"/>
    </source>
</evidence>